<dbReference type="OrthoDB" id="189250at2"/>
<evidence type="ECO:0000313" key="3">
    <source>
        <dbReference type="EMBL" id="TFI57586.1"/>
    </source>
</evidence>
<sequence length="176" mass="18748">MSPVATADPARRSRRGATRTFSLAIAIASLGWSFPGAACQSLPSIYFGLDSLAVDAAGQAQLSEFAAEAQSQLDVLEAVELVGHSERLGTAEARARIGLARAEAVRDLLLALGMPERLLRTRSAADTAPQVETDDNVREPRNRRVDLRLTYTPEALAAQRAERDAAIAAGRPVPLC</sequence>
<dbReference type="Proteomes" id="UP000298213">
    <property type="component" value="Unassembled WGS sequence"/>
</dbReference>
<dbReference type="PANTHER" id="PTHR30329:SF21">
    <property type="entry name" value="LIPOPROTEIN YIAD-RELATED"/>
    <property type="match status" value="1"/>
</dbReference>
<keyword evidence="1" id="KW-0472">Membrane</keyword>
<dbReference type="InterPro" id="IPR006665">
    <property type="entry name" value="OmpA-like"/>
</dbReference>
<name>A0A4Y8ZSZ9_9SPHN</name>
<dbReference type="RefSeq" id="WP_135088050.1">
    <property type="nucleotide sequence ID" value="NZ_SPDV01000029.1"/>
</dbReference>
<dbReference type="GO" id="GO:0016020">
    <property type="term" value="C:membrane"/>
    <property type="evidence" value="ECO:0007669"/>
    <property type="project" value="UniProtKB-UniRule"/>
</dbReference>
<dbReference type="SUPFAM" id="SSF103088">
    <property type="entry name" value="OmpA-like"/>
    <property type="match status" value="1"/>
</dbReference>
<evidence type="ECO:0000256" key="1">
    <source>
        <dbReference type="PROSITE-ProRule" id="PRU00473"/>
    </source>
</evidence>
<reference evidence="3 4" key="1">
    <citation type="submission" date="2019-03" db="EMBL/GenBank/DDBJ databases">
        <title>Genome sequence of Sphingomonas sp. 17J27-24.</title>
        <authorList>
            <person name="Kim M."/>
            <person name="Maeng S."/>
            <person name="Sathiyaraj S."/>
        </authorList>
    </citation>
    <scope>NUCLEOTIDE SEQUENCE [LARGE SCALE GENOMIC DNA]</scope>
    <source>
        <strain evidence="3 4">17J27-24</strain>
    </source>
</reference>
<evidence type="ECO:0000259" key="2">
    <source>
        <dbReference type="PROSITE" id="PS51123"/>
    </source>
</evidence>
<comment type="caution">
    <text evidence="3">The sequence shown here is derived from an EMBL/GenBank/DDBJ whole genome shotgun (WGS) entry which is preliminary data.</text>
</comment>
<dbReference type="InterPro" id="IPR036737">
    <property type="entry name" value="OmpA-like_sf"/>
</dbReference>
<dbReference type="PANTHER" id="PTHR30329">
    <property type="entry name" value="STATOR ELEMENT OF FLAGELLAR MOTOR COMPLEX"/>
    <property type="match status" value="1"/>
</dbReference>
<organism evidence="3 4">
    <name type="scientific">Sphingomonas parva</name>
    <dbReference type="NCBI Taxonomy" id="2555898"/>
    <lineage>
        <taxon>Bacteria</taxon>
        <taxon>Pseudomonadati</taxon>
        <taxon>Pseudomonadota</taxon>
        <taxon>Alphaproteobacteria</taxon>
        <taxon>Sphingomonadales</taxon>
        <taxon>Sphingomonadaceae</taxon>
        <taxon>Sphingomonas</taxon>
    </lineage>
</organism>
<dbReference type="EMBL" id="SPDV01000029">
    <property type="protein sequence ID" value="TFI57586.1"/>
    <property type="molecule type" value="Genomic_DNA"/>
</dbReference>
<dbReference type="Gene3D" id="3.30.1330.60">
    <property type="entry name" value="OmpA-like domain"/>
    <property type="match status" value="1"/>
</dbReference>
<gene>
    <name evidence="3" type="ORF">E2493_14570</name>
</gene>
<feature type="domain" description="OmpA-like" evidence="2">
    <location>
        <begin position="34"/>
        <end position="153"/>
    </location>
</feature>
<dbReference type="InterPro" id="IPR050330">
    <property type="entry name" value="Bact_OuterMem_StrucFunc"/>
</dbReference>
<protein>
    <submittedName>
        <fullName evidence="3">OmpA family protein</fullName>
    </submittedName>
</protein>
<accession>A0A4Y8ZSZ9</accession>
<proteinExistence type="predicted"/>
<dbReference type="AlphaFoldDB" id="A0A4Y8ZSZ9"/>
<keyword evidence="4" id="KW-1185">Reference proteome</keyword>
<dbReference type="Pfam" id="PF00691">
    <property type="entry name" value="OmpA"/>
    <property type="match status" value="1"/>
</dbReference>
<evidence type="ECO:0000313" key="4">
    <source>
        <dbReference type="Proteomes" id="UP000298213"/>
    </source>
</evidence>
<dbReference type="PROSITE" id="PS51123">
    <property type="entry name" value="OMPA_2"/>
    <property type="match status" value="1"/>
</dbReference>
<dbReference type="CDD" id="cd07185">
    <property type="entry name" value="OmpA_C-like"/>
    <property type="match status" value="1"/>
</dbReference>